<reference evidence="1 2" key="1">
    <citation type="submission" date="2014-03" db="EMBL/GenBank/DDBJ databases">
        <title>The draft genome sequence of Thalassospira mesophila JCM 18969.</title>
        <authorList>
            <person name="Lai Q."/>
            <person name="Shao Z."/>
        </authorList>
    </citation>
    <scope>NUCLEOTIDE SEQUENCE [LARGE SCALE GENOMIC DNA]</scope>
    <source>
        <strain evidence="1 2">JCM 18969</strain>
    </source>
</reference>
<comment type="caution">
    <text evidence="1">The sequence shown here is derived from an EMBL/GenBank/DDBJ whole genome shotgun (WGS) entry which is preliminary data.</text>
</comment>
<dbReference type="EMBL" id="JFKA01000001">
    <property type="protein sequence ID" value="OSQ40995.1"/>
    <property type="molecule type" value="Genomic_DNA"/>
</dbReference>
<keyword evidence="2" id="KW-1185">Reference proteome</keyword>
<evidence type="ECO:0008006" key="3">
    <source>
        <dbReference type="Google" id="ProtNLM"/>
    </source>
</evidence>
<accession>A0A1Y2L5B3</accession>
<name>A0A1Y2L5B3_9PROT</name>
<dbReference type="Proteomes" id="UP000193391">
    <property type="component" value="Unassembled WGS sequence"/>
</dbReference>
<organism evidence="1 2">
    <name type="scientific">Thalassospira mesophila</name>
    <dbReference type="NCBI Taxonomy" id="1293891"/>
    <lineage>
        <taxon>Bacteria</taxon>
        <taxon>Pseudomonadati</taxon>
        <taxon>Pseudomonadota</taxon>
        <taxon>Alphaproteobacteria</taxon>
        <taxon>Rhodospirillales</taxon>
        <taxon>Thalassospiraceae</taxon>
        <taxon>Thalassospira</taxon>
    </lineage>
</organism>
<evidence type="ECO:0000313" key="2">
    <source>
        <dbReference type="Proteomes" id="UP000193391"/>
    </source>
</evidence>
<sequence>MNNDAAETLAIQAIAFVAGDDELLEGLLMQTGMDLNDLRAGIGNADVQRGVLEFLLSHEPFLMRLVEAIDCPPDMPAKAHIILSGGPIWQD</sequence>
<gene>
    <name evidence="1" type="ORF">TMES_03175</name>
</gene>
<dbReference type="InterPro" id="IPR021955">
    <property type="entry name" value="DUF3572"/>
</dbReference>
<dbReference type="STRING" id="1293891.TMES_03175"/>
<evidence type="ECO:0000313" key="1">
    <source>
        <dbReference type="EMBL" id="OSQ40995.1"/>
    </source>
</evidence>
<dbReference type="OrthoDB" id="7356934at2"/>
<protein>
    <recommendedName>
        <fullName evidence="3">DUF3572 domain-containing protein</fullName>
    </recommendedName>
</protein>
<proteinExistence type="predicted"/>
<dbReference type="AlphaFoldDB" id="A0A1Y2L5B3"/>
<dbReference type="Pfam" id="PF12096">
    <property type="entry name" value="DUF3572"/>
    <property type="match status" value="1"/>
</dbReference>